<dbReference type="RefSeq" id="WP_371752927.1">
    <property type="nucleotide sequence ID" value="NZ_JAYJLD010000004.1"/>
</dbReference>
<dbReference type="SUPFAM" id="SSF53187">
    <property type="entry name" value="Zn-dependent exopeptidases"/>
    <property type="match status" value="1"/>
</dbReference>
<dbReference type="CDD" id="cd03886">
    <property type="entry name" value="M20_Acy1"/>
    <property type="match status" value="1"/>
</dbReference>
<protein>
    <submittedName>
        <fullName evidence="2">M20 family metallopeptidase</fullName>
    </submittedName>
</protein>
<name>A0ABU5ZE83_9BACL</name>
<proteinExistence type="predicted"/>
<dbReference type="InterPro" id="IPR002933">
    <property type="entry name" value="Peptidase_M20"/>
</dbReference>
<reference evidence="2" key="1">
    <citation type="submission" date="2023-12" db="EMBL/GenBank/DDBJ databases">
        <title>Fervidustalea candida gen. nov., sp. nov., a novel member of the family Paenibacillaceae isolated from a geothermal area.</title>
        <authorList>
            <person name="Li W.-J."/>
            <person name="Jiao J.-Y."/>
            <person name="Chen Y."/>
        </authorList>
    </citation>
    <scope>NUCLEOTIDE SEQUENCE</scope>
    <source>
        <strain evidence="2">SYSU GA230002</strain>
    </source>
</reference>
<dbReference type="NCBIfam" id="TIGR01891">
    <property type="entry name" value="amidohydrolases"/>
    <property type="match status" value="1"/>
</dbReference>
<dbReference type="InterPro" id="IPR036264">
    <property type="entry name" value="Bact_exopeptidase_dim_dom"/>
</dbReference>
<evidence type="ECO:0000313" key="2">
    <source>
        <dbReference type="EMBL" id="MEB3100810.1"/>
    </source>
</evidence>
<keyword evidence="3" id="KW-1185">Reference proteome</keyword>
<evidence type="ECO:0000313" key="3">
    <source>
        <dbReference type="Proteomes" id="UP001310386"/>
    </source>
</evidence>
<dbReference type="Gene3D" id="3.30.70.360">
    <property type="match status" value="1"/>
</dbReference>
<dbReference type="InterPro" id="IPR011650">
    <property type="entry name" value="Peptidase_M20_dimer"/>
</dbReference>
<evidence type="ECO:0000259" key="1">
    <source>
        <dbReference type="Pfam" id="PF07687"/>
    </source>
</evidence>
<sequence>METNNQRWMLDAELADKQTEWYRHFHNNPELSMQEYRTTRKIKELLSEMGISLQALSGELGAIGVIEGGGPGPVVVLRADIDALPIEEESELPFRSNVKGISHMCGHDFHTSALLGAGAYLLENRDQWGGTVKLLFQPGEETTEGAKYMLSKGALTGEEKAVFGLHNDPLLEAGTVGVKKGPFFAAADTLHIIVRGLKGHAAMPHLTIDATVAASAIVMGLQTAVSRNVDPLHPAVVTIGSLHSGQGHNVVSHLAEMWGTMRTFSKETRQKLIRIVPRIVEQIGEAYGASIEMEILPQTPAVFNDDRITSEFISYLSANLPQVRVKEVGEVMAAEDFAVYQEKVPGCYFLVGTRDPEKNVIEPWHHPKFKVNESMISLASALLIQAALSQLPKL</sequence>
<dbReference type="InterPro" id="IPR017439">
    <property type="entry name" value="Amidohydrolase"/>
</dbReference>
<dbReference type="PIRSF" id="PIRSF005962">
    <property type="entry name" value="Pept_M20D_amidohydro"/>
    <property type="match status" value="1"/>
</dbReference>
<gene>
    <name evidence="2" type="ORF">VF724_03960</name>
</gene>
<accession>A0ABU5ZE83</accession>
<organism evidence="2 3">
    <name type="scientific">Ferviditalea candida</name>
    <dbReference type="NCBI Taxonomy" id="3108399"/>
    <lineage>
        <taxon>Bacteria</taxon>
        <taxon>Bacillati</taxon>
        <taxon>Bacillota</taxon>
        <taxon>Bacilli</taxon>
        <taxon>Bacillales</taxon>
        <taxon>Paenibacillaceae</taxon>
        <taxon>Ferviditalea</taxon>
    </lineage>
</organism>
<dbReference type="Pfam" id="PF07687">
    <property type="entry name" value="M20_dimer"/>
    <property type="match status" value="1"/>
</dbReference>
<dbReference type="PANTHER" id="PTHR11014:SF63">
    <property type="entry name" value="METALLOPEPTIDASE, PUTATIVE (AFU_ORTHOLOGUE AFUA_6G09600)-RELATED"/>
    <property type="match status" value="1"/>
</dbReference>
<dbReference type="PANTHER" id="PTHR11014">
    <property type="entry name" value="PEPTIDASE M20 FAMILY MEMBER"/>
    <property type="match status" value="1"/>
</dbReference>
<dbReference type="Proteomes" id="UP001310386">
    <property type="component" value="Unassembled WGS sequence"/>
</dbReference>
<feature type="domain" description="Peptidase M20 dimerisation" evidence="1">
    <location>
        <begin position="189"/>
        <end position="285"/>
    </location>
</feature>
<dbReference type="Gene3D" id="3.40.630.10">
    <property type="entry name" value="Zn peptidases"/>
    <property type="match status" value="1"/>
</dbReference>
<comment type="caution">
    <text evidence="2">The sequence shown here is derived from an EMBL/GenBank/DDBJ whole genome shotgun (WGS) entry which is preliminary data.</text>
</comment>
<dbReference type="EMBL" id="JAYJLD010000004">
    <property type="protein sequence ID" value="MEB3100810.1"/>
    <property type="molecule type" value="Genomic_DNA"/>
</dbReference>
<dbReference type="Pfam" id="PF01546">
    <property type="entry name" value="Peptidase_M20"/>
    <property type="match status" value="1"/>
</dbReference>
<dbReference type="SUPFAM" id="SSF55031">
    <property type="entry name" value="Bacterial exopeptidase dimerisation domain"/>
    <property type="match status" value="1"/>
</dbReference>